<sequence>MITHPLQTAVSSQTTAAPLSCSPLKYQRLLRGWSQQDVADELYKRCAAEGKADVAICAKLVGRWERGESKPRPIYCKHLCTLYGLTAADLGLLPGLEVRP</sequence>
<evidence type="ECO:0000313" key="3">
    <source>
        <dbReference type="Proteomes" id="UP000597444"/>
    </source>
</evidence>
<dbReference type="EMBL" id="BNJK01000001">
    <property type="protein sequence ID" value="GHO91530.1"/>
    <property type="molecule type" value="Genomic_DNA"/>
</dbReference>
<dbReference type="AlphaFoldDB" id="A0A8J3IIS9"/>
<feature type="domain" description="HTH cro/C1-type" evidence="1">
    <location>
        <begin position="24"/>
        <end position="90"/>
    </location>
</feature>
<dbReference type="RefSeq" id="WP_220202422.1">
    <property type="nucleotide sequence ID" value="NZ_BNJK01000001.1"/>
</dbReference>
<dbReference type="PROSITE" id="PS50943">
    <property type="entry name" value="HTH_CROC1"/>
    <property type="match status" value="1"/>
</dbReference>
<keyword evidence="3" id="KW-1185">Reference proteome</keyword>
<dbReference type="SUPFAM" id="SSF47413">
    <property type="entry name" value="lambda repressor-like DNA-binding domains"/>
    <property type="match status" value="1"/>
</dbReference>
<dbReference type="InterPro" id="IPR010982">
    <property type="entry name" value="Lambda_DNA-bd_dom_sf"/>
</dbReference>
<accession>A0A8J3IIS9</accession>
<dbReference type="GO" id="GO:0003677">
    <property type="term" value="F:DNA binding"/>
    <property type="evidence" value="ECO:0007669"/>
    <property type="project" value="InterPro"/>
</dbReference>
<name>A0A8J3IIS9_9CHLR</name>
<dbReference type="Proteomes" id="UP000597444">
    <property type="component" value="Unassembled WGS sequence"/>
</dbReference>
<organism evidence="2 3">
    <name type="scientific">Reticulibacter mediterranei</name>
    <dbReference type="NCBI Taxonomy" id="2778369"/>
    <lineage>
        <taxon>Bacteria</taxon>
        <taxon>Bacillati</taxon>
        <taxon>Chloroflexota</taxon>
        <taxon>Ktedonobacteria</taxon>
        <taxon>Ktedonobacterales</taxon>
        <taxon>Reticulibacteraceae</taxon>
        <taxon>Reticulibacter</taxon>
    </lineage>
</organism>
<reference evidence="2" key="1">
    <citation type="submission" date="2020-10" db="EMBL/GenBank/DDBJ databases">
        <title>Taxonomic study of unclassified bacteria belonging to the class Ktedonobacteria.</title>
        <authorList>
            <person name="Yabe S."/>
            <person name="Wang C.M."/>
            <person name="Zheng Y."/>
            <person name="Sakai Y."/>
            <person name="Cavaletti L."/>
            <person name="Monciardini P."/>
            <person name="Donadio S."/>
        </authorList>
    </citation>
    <scope>NUCLEOTIDE SEQUENCE</scope>
    <source>
        <strain evidence="2">ID150040</strain>
    </source>
</reference>
<gene>
    <name evidence="2" type="ORF">KSF_015780</name>
</gene>
<dbReference type="Gene3D" id="1.10.260.40">
    <property type="entry name" value="lambda repressor-like DNA-binding domains"/>
    <property type="match status" value="1"/>
</dbReference>
<evidence type="ECO:0000259" key="1">
    <source>
        <dbReference type="PROSITE" id="PS50943"/>
    </source>
</evidence>
<dbReference type="CDD" id="cd00093">
    <property type="entry name" value="HTH_XRE"/>
    <property type="match status" value="1"/>
</dbReference>
<evidence type="ECO:0000313" key="2">
    <source>
        <dbReference type="EMBL" id="GHO91530.1"/>
    </source>
</evidence>
<protein>
    <recommendedName>
        <fullName evidence="1">HTH cro/C1-type domain-containing protein</fullName>
    </recommendedName>
</protein>
<dbReference type="InterPro" id="IPR001387">
    <property type="entry name" value="Cro/C1-type_HTH"/>
</dbReference>
<proteinExistence type="predicted"/>
<comment type="caution">
    <text evidence="2">The sequence shown here is derived from an EMBL/GenBank/DDBJ whole genome shotgun (WGS) entry which is preliminary data.</text>
</comment>